<name>A0ABY7NMI0_9SPHN</name>
<gene>
    <name evidence="2" type="ORF">PBT88_00760</name>
</gene>
<dbReference type="SUPFAM" id="SSF47413">
    <property type="entry name" value="lambda repressor-like DNA-binding domains"/>
    <property type="match status" value="1"/>
</dbReference>
<sequence length="120" mass="13472">MAGEKEENETKSNFGSFLNDLRKSRGFTLRDVEKITDGSISNGYLSQLENGNIEKPSAAKLHHLANVYAVDYHVLMEHAGFVSEASAPMNRVATSVLGELTHEEEEQLLQYLSFIRSQKR</sequence>
<dbReference type="CDD" id="cd00093">
    <property type="entry name" value="HTH_XRE"/>
    <property type="match status" value="1"/>
</dbReference>
<protein>
    <submittedName>
        <fullName evidence="2">Helix-turn-helix transcriptional regulator</fullName>
    </submittedName>
</protein>
<proteinExistence type="predicted"/>
<feature type="domain" description="HTH cro/C1-type" evidence="1">
    <location>
        <begin position="18"/>
        <end position="75"/>
    </location>
</feature>
<dbReference type="RefSeq" id="WP_270077362.1">
    <property type="nucleotide sequence ID" value="NZ_CP115174.1"/>
</dbReference>
<dbReference type="Proteomes" id="UP001210865">
    <property type="component" value="Chromosome"/>
</dbReference>
<evidence type="ECO:0000259" key="1">
    <source>
        <dbReference type="PROSITE" id="PS50943"/>
    </source>
</evidence>
<organism evidence="2 3">
    <name type="scientific">Sphingomonas abietis</name>
    <dbReference type="NCBI Taxonomy" id="3012344"/>
    <lineage>
        <taxon>Bacteria</taxon>
        <taxon>Pseudomonadati</taxon>
        <taxon>Pseudomonadota</taxon>
        <taxon>Alphaproteobacteria</taxon>
        <taxon>Sphingomonadales</taxon>
        <taxon>Sphingomonadaceae</taxon>
        <taxon>Sphingomonas</taxon>
    </lineage>
</organism>
<dbReference type="Gene3D" id="1.10.260.40">
    <property type="entry name" value="lambda repressor-like DNA-binding domains"/>
    <property type="match status" value="1"/>
</dbReference>
<keyword evidence="3" id="KW-1185">Reference proteome</keyword>
<reference evidence="2 3" key="1">
    <citation type="submission" date="2022-12" db="EMBL/GenBank/DDBJ databases">
        <title>Sphingomonas abieness sp. nov., an endophytic bacterium isolated from Abies koreana.</title>
        <authorList>
            <person name="Jiang L."/>
            <person name="Lee J."/>
        </authorList>
    </citation>
    <scope>NUCLEOTIDE SEQUENCE [LARGE SCALE GENOMIC DNA]</scope>
    <source>
        <strain evidence="3">PAMB 00755</strain>
    </source>
</reference>
<dbReference type="InterPro" id="IPR001387">
    <property type="entry name" value="Cro/C1-type_HTH"/>
</dbReference>
<dbReference type="PROSITE" id="PS50943">
    <property type="entry name" value="HTH_CROC1"/>
    <property type="match status" value="1"/>
</dbReference>
<dbReference type="InterPro" id="IPR010982">
    <property type="entry name" value="Lambda_DNA-bd_dom_sf"/>
</dbReference>
<dbReference type="SMART" id="SM00530">
    <property type="entry name" value="HTH_XRE"/>
    <property type="match status" value="1"/>
</dbReference>
<evidence type="ECO:0000313" key="2">
    <source>
        <dbReference type="EMBL" id="WBO22720.1"/>
    </source>
</evidence>
<dbReference type="EMBL" id="CP115174">
    <property type="protein sequence ID" value="WBO22720.1"/>
    <property type="molecule type" value="Genomic_DNA"/>
</dbReference>
<dbReference type="Pfam" id="PF12844">
    <property type="entry name" value="HTH_19"/>
    <property type="match status" value="1"/>
</dbReference>
<accession>A0ABY7NMI0</accession>
<evidence type="ECO:0000313" key="3">
    <source>
        <dbReference type="Proteomes" id="UP001210865"/>
    </source>
</evidence>